<keyword evidence="3" id="KW-1185">Reference proteome</keyword>
<dbReference type="PROSITE" id="PS50181">
    <property type="entry name" value="FBOX"/>
    <property type="match status" value="1"/>
</dbReference>
<sequence length="480" mass="54478">MASPMGQVPTDIFACIVEYLSRDDLCTLGRVAKAYHIVVQPLLWTVIEMHGADFHVKTIHKALRAEEAKDRMMSPYNTGLPVEEQYYTDDQARSRGEEFLKKFSGDQARGTELRKGRKEELGALVRWLCLPTNTKAPNALAKAFAHFVNLEHLEISMFWELNSGMDIFHTPLPGLQKLRTLKLRGYLPKKFVRWLLTEPGRIEELQLAILDRPVGSSNCFRANPPSLAKQKLEDMEDVTEDELAKAEEYQLMTSDEYIAPRALACLTPEIMSRLVSLKRLYLSKPSSGAIDDEGFLYFSTLCDKRILQEWNALLRATRNTLRHLTLDQRAVAYEDVADRSNNRSYMRQCSNGPSYARFVEMVLPALLESKSCPNLEVIRLFGFEAHEEGVDEFHRIHVDYPNSSIHVPGQLRAAFPNAEVLDYAGRRLVISNDSGEVQSGESVPAFEAMQSCHCSKTESATYYVVGHLTDFVFSHQVEMC</sequence>
<protein>
    <recommendedName>
        <fullName evidence="1">F-box domain-containing protein</fullName>
    </recommendedName>
</protein>
<dbReference type="Gene3D" id="3.80.10.10">
    <property type="entry name" value="Ribonuclease Inhibitor"/>
    <property type="match status" value="1"/>
</dbReference>
<dbReference type="SUPFAM" id="SSF52047">
    <property type="entry name" value="RNI-like"/>
    <property type="match status" value="1"/>
</dbReference>
<feature type="domain" description="F-box" evidence="1">
    <location>
        <begin position="2"/>
        <end position="47"/>
    </location>
</feature>
<accession>A0AAD4FIA5</accession>
<reference evidence="2" key="1">
    <citation type="submission" date="2021-07" db="EMBL/GenBank/DDBJ databases">
        <title>Genome Resource of American Ginseng Black Spot Pathogen Alternaria panax.</title>
        <authorList>
            <person name="Qiu C."/>
            <person name="Wang W."/>
            <person name="Liu Z."/>
        </authorList>
    </citation>
    <scope>NUCLEOTIDE SEQUENCE</scope>
    <source>
        <strain evidence="2">BNCC115425</strain>
    </source>
</reference>
<proteinExistence type="predicted"/>
<organism evidence="2 3">
    <name type="scientific">Alternaria panax</name>
    <dbReference type="NCBI Taxonomy" id="48097"/>
    <lineage>
        <taxon>Eukaryota</taxon>
        <taxon>Fungi</taxon>
        <taxon>Dikarya</taxon>
        <taxon>Ascomycota</taxon>
        <taxon>Pezizomycotina</taxon>
        <taxon>Dothideomycetes</taxon>
        <taxon>Pleosporomycetidae</taxon>
        <taxon>Pleosporales</taxon>
        <taxon>Pleosporineae</taxon>
        <taxon>Pleosporaceae</taxon>
        <taxon>Alternaria</taxon>
        <taxon>Alternaria sect. Panax</taxon>
    </lineage>
</organism>
<evidence type="ECO:0000313" key="2">
    <source>
        <dbReference type="EMBL" id="KAG9190337.1"/>
    </source>
</evidence>
<evidence type="ECO:0000259" key="1">
    <source>
        <dbReference type="PROSITE" id="PS50181"/>
    </source>
</evidence>
<dbReference type="AlphaFoldDB" id="A0AAD4FIA5"/>
<evidence type="ECO:0000313" key="3">
    <source>
        <dbReference type="Proteomes" id="UP001199106"/>
    </source>
</evidence>
<name>A0AAD4FIA5_9PLEO</name>
<dbReference type="InterPro" id="IPR001810">
    <property type="entry name" value="F-box_dom"/>
</dbReference>
<gene>
    <name evidence="2" type="ORF">G6011_08425</name>
</gene>
<comment type="caution">
    <text evidence="2">The sequence shown here is derived from an EMBL/GenBank/DDBJ whole genome shotgun (WGS) entry which is preliminary data.</text>
</comment>
<dbReference type="Proteomes" id="UP001199106">
    <property type="component" value="Unassembled WGS sequence"/>
</dbReference>
<dbReference type="InterPro" id="IPR032675">
    <property type="entry name" value="LRR_dom_sf"/>
</dbReference>
<dbReference type="EMBL" id="JAANER010000004">
    <property type="protein sequence ID" value="KAG9190337.1"/>
    <property type="molecule type" value="Genomic_DNA"/>
</dbReference>